<evidence type="ECO:0000256" key="1">
    <source>
        <dbReference type="SAM" id="Phobius"/>
    </source>
</evidence>
<proteinExistence type="predicted"/>
<feature type="transmembrane region" description="Helical" evidence="1">
    <location>
        <begin position="66"/>
        <end position="83"/>
    </location>
</feature>
<dbReference type="EMBL" id="UINC01028743">
    <property type="protein sequence ID" value="SVB10272.1"/>
    <property type="molecule type" value="Genomic_DNA"/>
</dbReference>
<reference evidence="2" key="1">
    <citation type="submission" date="2018-05" db="EMBL/GenBank/DDBJ databases">
        <authorList>
            <person name="Lanie J.A."/>
            <person name="Ng W.-L."/>
            <person name="Kazmierczak K.M."/>
            <person name="Andrzejewski T.M."/>
            <person name="Davidsen T.M."/>
            <person name="Wayne K.J."/>
            <person name="Tettelin H."/>
            <person name="Glass J.I."/>
            <person name="Rusch D."/>
            <person name="Podicherti R."/>
            <person name="Tsui H.-C.T."/>
            <person name="Winkler M.E."/>
        </authorList>
    </citation>
    <scope>NUCLEOTIDE SEQUENCE</scope>
</reference>
<keyword evidence="1" id="KW-0812">Transmembrane</keyword>
<dbReference type="AlphaFoldDB" id="A0A382BAE3"/>
<name>A0A382BAE3_9ZZZZ</name>
<organism evidence="2">
    <name type="scientific">marine metagenome</name>
    <dbReference type="NCBI Taxonomy" id="408172"/>
    <lineage>
        <taxon>unclassified sequences</taxon>
        <taxon>metagenomes</taxon>
        <taxon>ecological metagenomes</taxon>
    </lineage>
</organism>
<evidence type="ECO:0000313" key="2">
    <source>
        <dbReference type="EMBL" id="SVB10272.1"/>
    </source>
</evidence>
<gene>
    <name evidence="2" type="ORF">METZ01_LOCUS163126</name>
</gene>
<keyword evidence="1" id="KW-0472">Membrane</keyword>
<keyword evidence="1" id="KW-1133">Transmembrane helix</keyword>
<sequence length="88" mass="9992">MLMVAQLVEHQIVILAVVSSILICQPKGEVVHWQAQQTVNLPDNPVLVRLQLSPPQIESQMNIDKIMLLLIGTVIVCWLLYTFEVIQF</sequence>
<protein>
    <submittedName>
        <fullName evidence="2">Uncharacterized protein</fullName>
    </submittedName>
</protein>
<accession>A0A382BAE3</accession>
<dbReference type="AntiFam" id="ANF00010">
    <property type="entry name" value="tRNA translation"/>
</dbReference>